<proteinExistence type="inferred from homology"/>
<accession>A0A179IM79</accession>
<dbReference type="InterPro" id="IPR002088">
    <property type="entry name" value="Prenyl_trans_a"/>
</dbReference>
<reference evidence="5 6" key="1">
    <citation type="submission" date="2016-03" db="EMBL/GenBank/DDBJ databases">
        <title>Fine-scale spatial genetic structure of a fungal parasite of coffee scale insects.</title>
        <authorList>
            <person name="Jackson D."/>
            <person name="Zemenick K.A."/>
            <person name="Malloure B."/>
            <person name="Quandt C.A."/>
            <person name="James T.Y."/>
        </authorList>
    </citation>
    <scope>NUCLEOTIDE SEQUENCE [LARGE SCALE GENOMIC DNA]</scope>
    <source>
        <strain evidence="5 6">UM487</strain>
    </source>
</reference>
<dbReference type="GO" id="GO:0008318">
    <property type="term" value="F:protein prenyltransferase activity"/>
    <property type="evidence" value="ECO:0007669"/>
    <property type="project" value="InterPro"/>
</dbReference>
<keyword evidence="2" id="KW-0637">Prenyltransferase</keyword>
<dbReference type="AlphaFoldDB" id="A0A179IM79"/>
<dbReference type="Proteomes" id="UP000243081">
    <property type="component" value="Unassembled WGS sequence"/>
</dbReference>
<gene>
    <name evidence="5" type="ORF">LLEC1_01765</name>
</gene>
<keyword evidence="3" id="KW-0808">Transferase</keyword>
<sequence length="367" mass="42200">MSRALDPKVKEALRIGHHTPVYRCVADVLSTREEELLDIEVLGPSHILPDDTFTLHEGNAVAIPKLNILRAFLPAYKIFKEHIDGQHVAPKELLRATSVILLLDPEHMTAANARKRYIRHVNEQNPEELDAALEAELYFTDSLLTSRLHRHTKSPTLWGHRQWLLEMCIDKQRPVDSLLTALERLIFVSAERHPRNYYAWCHARYLLGLASRRSTRRIAADGDEQGQQQQTTINLDEVVQTVKKWCFRHPDDISGWSFLMVLVEQQHPEAATTAPALFSETLHLAEAFSWRGESVWYFLRHMLRNNWRGVGDGEEFERVLRTVHSRVNEPGALDRQILSRMLEWTRLYAEPGGLLMSEKSSADARSG</sequence>
<evidence type="ECO:0000256" key="1">
    <source>
        <dbReference type="ARBA" id="ARBA00006734"/>
    </source>
</evidence>
<evidence type="ECO:0000256" key="4">
    <source>
        <dbReference type="ARBA" id="ARBA00022737"/>
    </source>
</evidence>
<dbReference type="EMBL" id="LUKN01000478">
    <property type="protein sequence ID" value="OAR02869.1"/>
    <property type="molecule type" value="Genomic_DNA"/>
</dbReference>
<keyword evidence="4" id="KW-0677">Repeat</keyword>
<evidence type="ECO:0000313" key="5">
    <source>
        <dbReference type="EMBL" id="OAR02869.1"/>
    </source>
</evidence>
<organism evidence="5 6">
    <name type="scientific">Cordyceps confragosa</name>
    <name type="common">Lecanicillium lecanii</name>
    <dbReference type="NCBI Taxonomy" id="2714763"/>
    <lineage>
        <taxon>Eukaryota</taxon>
        <taxon>Fungi</taxon>
        <taxon>Dikarya</taxon>
        <taxon>Ascomycota</taxon>
        <taxon>Pezizomycotina</taxon>
        <taxon>Sordariomycetes</taxon>
        <taxon>Hypocreomycetidae</taxon>
        <taxon>Hypocreales</taxon>
        <taxon>Cordycipitaceae</taxon>
        <taxon>Akanthomyces</taxon>
    </lineage>
</organism>
<dbReference type="SUPFAM" id="SSF48439">
    <property type="entry name" value="Protein prenylyltransferase"/>
    <property type="match status" value="1"/>
</dbReference>
<evidence type="ECO:0008006" key="7">
    <source>
        <dbReference type="Google" id="ProtNLM"/>
    </source>
</evidence>
<evidence type="ECO:0000256" key="2">
    <source>
        <dbReference type="ARBA" id="ARBA00022602"/>
    </source>
</evidence>
<comment type="caution">
    <text evidence="5">The sequence shown here is derived from an EMBL/GenBank/DDBJ whole genome shotgun (WGS) entry which is preliminary data.</text>
</comment>
<dbReference type="GO" id="GO:0005737">
    <property type="term" value="C:cytoplasm"/>
    <property type="evidence" value="ECO:0007669"/>
    <property type="project" value="TreeGrafter"/>
</dbReference>
<dbReference type="PANTHER" id="PTHR11129">
    <property type="entry name" value="PROTEIN FARNESYLTRANSFERASE ALPHA SUBUNIT/RAB GERANYLGERANYL TRANSFERASE ALPHA SUBUNIT"/>
    <property type="match status" value="1"/>
</dbReference>
<dbReference type="Gene3D" id="1.25.40.120">
    <property type="entry name" value="Protein prenylyltransferase"/>
    <property type="match status" value="1"/>
</dbReference>
<evidence type="ECO:0000313" key="6">
    <source>
        <dbReference type="Proteomes" id="UP000243081"/>
    </source>
</evidence>
<dbReference type="OrthoDB" id="5358702at2759"/>
<dbReference type="PANTHER" id="PTHR11129:SF3">
    <property type="entry name" value="PROTEIN PRENYLTRANSFERASE ALPHA SUBUNIT REPEAT-CONTAINING PROTEIN 1"/>
    <property type="match status" value="1"/>
</dbReference>
<keyword evidence="6" id="KW-1185">Reference proteome</keyword>
<protein>
    <recommendedName>
        <fullName evidence="7">Protein prenyltransferase</fullName>
    </recommendedName>
</protein>
<name>A0A179IM79_CORDF</name>
<comment type="similarity">
    <text evidence="1">Belongs to the protein prenyltransferase subunit alpha family.</text>
</comment>
<evidence type="ECO:0000256" key="3">
    <source>
        <dbReference type="ARBA" id="ARBA00022679"/>
    </source>
</evidence>
<dbReference type="OMA" id="MLLFDCE"/>
<dbReference type="Pfam" id="PF01239">
    <property type="entry name" value="PPTA"/>
    <property type="match status" value="2"/>
</dbReference>